<dbReference type="AlphaFoldDB" id="A0A2N9L499"/>
<dbReference type="OrthoDB" id="128125at2"/>
<sequence>MGCSVRLALVLSFLVLAPPLVAQPVSRRPQGIYAVVNIEENIKKEQVANPSITPAELQAYFVGLYQNLLGNSAVSGLALWVNWNVLNPNPPGSADAYDWTYVDDAFSQAAAWNSHNAGIAPKTIQLVPLPGFQTPQWLLAQIPSCDGLFQSPIQSPPATCGKVTVAGFVEGRGVRELPMPWNAVYKNAWRTFLTALAARYQANPAFVSISVAGPTASSEEMILPDNANTPAQSQFGGLEPNAMWLKLLAFHYPMKPAYERSDQAFIDEWEAAIDMYGEIFRGVTLVATTGAGLPNLAARGFAAPSEFSEACPRPNMDCAAETTILSYFAKPGVGGGNAKAAQEDGMEAARVSQGQFNLGVDGIKVVARNTAQLKAPSAQILGGAQFNSSFTNFTLTEGCTSRFPPPPAARPAECSIPSTCTIQMCIPVACIPQACLAPGVAQADLASFNTLKNVPKKDLISPEQAVYNVLKVFFDGTAAATSFGGTQGAAPFNYLQIYAVDFQYAEAHARASQPVVQTGGASVSLSAQDLLNLARQKLLAIGEPASLRPE</sequence>
<accession>A0A2N9L499</accession>
<evidence type="ECO:0000256" key="1">
    <source>
        <dbReference type="SAM" id="SignalP"/>
    </source>
</evidence>
<evidence type="ECO:0008006" key="4">
    <source>
        <dbReference type="Google" id="ProtNLM"/>
    </source>
</evidence>
<keyword evidence="1" id="KW-0732">Signal</keyword>
<gene>
    <name evidence="2" type="ORF">SBA5_1260007</name>
</gene>
<dbReference type="EMBL" id="OKRB01000031">
    <property type="protein sequence ID" value="SPE18051.1"/>
    <property type="molecule type" value="Genomic_DNA"/>
</dbReference>
<organism evidence="2 3">
    <name type="scientific">Candidatus Sulfuritelmatomonas gaucii</name>
    <dbReference type="NCBI Taxonomy" id="2043161"/>
    <lineage>
        <taxon>Bacteria</taxon>
        <taxon>Pseudomonadati</taxon>
        <taxon>Acidobacteriota</taxon>
        <taxon>Terriglobia</taxon>
        <taxon>Terriglobales</taxon>
        <taxon>Acidobacteriaceae</taxon>
        <taxon>Candidatus Sulfuritelmatomonas</taxon>
    </lineage>
</organism>
<dbReference type="Gene3D" id="3.20.20.80">
    <property type="entry name" value="Glycosidases"/>
    <property type="match status" value="1"/>
</dbReference>
<dbReference type="SUPFAM" id="SSF51445">
    <property type="entry name" value="(Trans)glycosidases"/>
    <property type="match status" value="1"/>
</dbReference>
<evidence type="ECO:0000313" key="3">
    <source>
        <dbReference type="Proteomes" id="UP000239735"/>
    </source>
</evidence>
<name>A0A2N9L499_9BACT</name>
<evidence type="ECO:0000313" key="2">
    <source>
        <dbReference type="EMBL" id="SPE18051.1"/>
    </source>
</evidence>
<feature type="signal peptide" evidence="1">
    <location>
        <begin position="1"/>
        <end position="22"/>
    </location>
</feature>
<dbReference type="Proteomes" id="UP000239735">
    <property type="component" value="Unassembled WGS sequence"/>
</dbReference>
<dbReference type="InterPro" id="IPR017853">
    <property type="entry name" value="GH"/>
</dbReference>
<reference evidence="3" key="1">
    <citation type="submission" date="2018-02" db="EMBL/GenBank/DDBJ databases">
        <authorList>
            <person name="Hausmann B."/>
        </authorList>
    </citation>
    <scope>NUCLEOTIDE SEQUENCE [LARGE SCALE GENOMIC DNA]</scope>
    <source>
        <strain evidence="3">Peat soil MAG SbA5</strain>
    </source>
</reference>
<proteinExistence type="predicted"/>
<protein>
    <recommendedName>
        <fullName evidence="4">Glycoside hydrolase family 42 N-terminal domain-containing protein</fullName>
    </recommendedName>
</protein>
<feature type="chain" id="PRO_5014892963" description="Glycoside hydrolase family 42 N-terminal domain-containing protein" evidence="1">
    <location>
        <begin position="23"/>
        <end position="550"/>
    </location>
</feature>